<dbReference type="Pfam" id="PF11950">
    <property type="entry name" value="DUF3467"/>
    <property type="match status" value="1"/>
</dbReference>
<accession>A0A564ZFG3</accession>
<evidence type="ECO:0000313" key="2">
    <source>
        <dbReference type="Proteomes" id="UP000334340"/>
    </source>
</evidence>
<proteinExistence type="predicted"/>
<evidence type="ECO:0008006" key="3">
    <source>
        <dbReference type="Google" id="ProtNLM"/>
    </source>
</evidence>
<dbReference type="Proteomes" id="UP000334340">
    <property type="component" value="Unassembled WGS sequence"/>
</dbReference>
<dbReference type="InterPro" id="IPR021857">
    <property type="entry name" value="DUF3467"/>
</dbReference>
<sequence>MNQESEEFREGRSLEGRYANYFKVGYNAFEFLLDFGQFYPEGKEARSYTRIITSPIYAKALLETLRESIDRYEQTFGAIPKEEGAQHGRY</sequence>
<dbReference type="EMBL" id="CABIKM010000003">
    <property type="protein sequence ID" value="VUZ83896.1"/>
    <property type="molecule type" value="Genomic_DNA"/>
</dbReference>
<evidence type="ECO:0000313" key="1">
    <source>
        <dbReference type="EMBL" id="VUZ83896.1"/>
    </source>
</evidence>
<dbReference type="AlphaFoldDB" id="A0A564ZFG3"/>
<reference evidence="1 2" key="1">
    <citation type="submission" date="2019-07" db="EMBL/GenBank/DDBJ databases">
        <authorList>
            <person name="Cremers G."/>
        </authorList>
    </citation>
    <scope>NUCLEOTIDE SEQUENCE [LARGE SCALE GENOMIC DNA]</scope>
</reference>
<name>A0A564ZFG3_9BACT</name>
<keyword evidence="2" id="KW-1185">Reference proteome</keyword>
<protein>
    <recommendedName>
        <fullName evidence="3">DUF3467 domain-containing protein</fullName>
    </recommendedName>
</protein>
<organism evidence="1 2">
    <name type="scientific">Candidatus Methylomirabilis lanthanidiphila</name>
    <dbReference type="NCBI Taxonomy" id="2211376"/>
    <lineage>
        <taxon>Bacteria</taxon>
        <taxon>Candidatus Methylomirabilota</taxon>
        <taxon>Candidatus Methylomirabilia</taxon>
        <taxon>Candidatus Methylomirabilales</taxon>
        <taxon>Candidatus Methylomirabilaceae</taxon>
        <taxon>Candidatus Methylomirabilis</taxon>
    </lineage>
</organism>
<gene>
    <name evidence="1" type="ORF">MELA_00254</name>
</gene>